<dbReference type="EMBL" id="JBHSAQ010000014">
    <property type="protein sequence ID" value="MFC3959902.1"/>
    <property type="molecule type" value="Genomic_DNA"/>
</dbReference>
<comment type="caution">
    <text evidence="2">The sequence shown here is derived from an EMBL/GenBank/DDBJ whole genome shotgun (WGS) entry which is preliminary data.</text>
</comment>
<dbReference type="AlphaFoldDB" id="A0ABD5NS89"/>
<accession>A0ABD5NS89</accession>
<keyword evidence="1" id="KW-1133">Transmembrane helix</keyword>
<evidence type="ECO:0000313" key="3">
    <source>
        <dbReference type="Proteomes" id="UP001595846"/>
    </source>
</evidence>
<keyword evidence="1" id="KW-0812">Transmembrane</keyword>
<dbReference type="Proteomes" id="UP001595846">
    <property type="component" value="Unassembled WGS sequence"/>
</dbReference>
<keyword evidence="3" id="KW-1185">Reference proteome</keyword>
<keyword evidence="1" id="KW-0472">Membrane</keyword>
<feature type="transmembrane region" description="Helical" evidence="1">
    <location>
        <begin position="64"/>
        <end position="82"/>
    </location>
</feature>
<reference evidence="2 3" key="1">
    <citation type="journal article" date="2019" name="Int. J. Syst. Evol. Microbiol.">
        <title>The Global Catalogue of Microorganisms (GCM) 10K type strain sequencing project: providing services to taxonomists for standard genome sequencing and annotation.</title>
        <authorList>
            <consortium name="The Broad Institute Genomics Platform"/>
            <consortium name="The Broad Institute Genome Sequencing Center for Infectious Disease"/>
            <person name="Wu L."/>
            <person name="Ma J."/>
        </authorList>
    </citation>
    <scope>NUCLEOTIDE SEQUENCE [LARGE SCALE GENOMIC DNA]</scope>
    <source>
        <strain evidence="2 3">IBRC-M 10256</strain>
    </source>
</reference>
<protein>
    <submittedName>
        <fullName evidence="2">Uncharacterized protein</fullName>
    </submittedName>
</protein>
<name>A0ABD5NS89_9EURY</name>
<feature type="transmembrane region" description="Helical" evidence="1">
    <location>
        <begin position="102"/>
        <end position="125"/>
    </location>
</feature>
<proteinExistence type="predicted"/>
<evidence type="ECO:0000313" key="2">
    <source>
        <dbReference type="EMBL" id="MFC3959902.1"/>
    </source>
</evidence>
<feature type="transmembrane region" description="Helical" evidence="1">
    <location>
        <begin position="38"/>
        <end position="57"/>
    </location>
</feature>
<evidence type="ECO:0000256" key="1">
    <source>
        <dbReference type="SAM" id="Phobius"/>
    </source>
</evidence>
<dbReference type="GeneID" id="73904332"/>
<gene>
    <name evidence="2" type="ORF">ACFOUR_16190</name>
</gene>
<dbReference type="RefSeq" id="WP_256531583.1">
    <property type="nucleotide sequence ID" value="NZ_CP101824.1"/>
</dbReference>
<sequence>MDTRLVVTASFVAALVAGAIFAGGAVASDVTFTSGQDAFVAGVGFGGSFVGLVLLWFRNYVYGSALYTLSMVSTSWFVAYFFVVHDNPASVFAVTGSGRPAYAMGVAGLFVVTLIGSLVGGWVWYRSSPGFRTVLHGLVGTDRSS</sequence>
<organism evidence="2 3">
    <name type="scientific">Halovivax cerinus</name>
    <dbReference type="NCBI Taxonomy" id="1487865"/>
    <lineage>
        <taxon>Archaea</taxon>
        <taxon>Methanobacteriati</taxon>
        <taxon>Methanobacteriota</taxon>
        <taxon>Stenosarchaea group</taxon>
        <taxon>Halobacteria</taxon>
        <taxon>Halobacteriales</taxon>
        <taxon>Natrialbaceae</taxon>
        <taxon>Halovivax</taxon>
    </lineage>
</organism>